<evidence type="ECO:0000256" key="5">
    <source>
        <dbReference type="ARBA" id="ARBA00022989"/>
    </source>
</evidence>
<feature type="transmembrane region" description="Helical" evidence="7">
    <location>
        <begin position="215"/>
        <end position="239"/>
    </location>
</feature>
<dbReference type="Gene3D" id="1.20.1250.20">
    <property type="entry name" value="MFS general substrate transporter like domains"/>
    <property type="match status" value="2"/>
</dbReference>
<reference evidence="8 9" key="1">
    <citation type="journal article" date="2017" name="ISME J.">
        <title>Energy and carbon metabolisms in a deep terrestrial subsurface fluid microbial community.</title>
        <authorList>
            <person name="Momper L."/>
            <person name="Jungbluth S.P."/>
            <person name="Lee M.D."/>
            <person name="Amend J.P."/>
        </authorList>
    </citation>
    <scope>NUCLEOTIDE SEQUENCE [LARGE SCALE GENOMIC DNA]</scope>
    <source>
        <strain evidence="8">SURF_29</strain>
    </source>
</reference>
<feature type="transmembrane region" description="Helical" evidence="7">
    <location>
        <begin position="21"/>
        <end position="43"/>
    </location>
</feature>
<feature type="transmembrane region" description="Helical" evidence="7">
    <location>
        <begin position="299"/>
        <end position="318"/>
    </location>
</feature>
<evidence type="ECO:0000313" key="9">
    <source>
        <dbReference type="Proteomes" id="UP000285655"/>
    </source>
</evidence>
<evidence type="ECO:0000313" key="8">
    <source>
        <dbReference type="EMBL" id="RJO62072.1"/>
    </source>
</evidence>
<evidence type="ECO:0000256" key="6">
    <source>
        <dbReference type="ARBA" id="ARBA00023136"/>
    </source>
</evidence>
<evidence type="ECO:0000256" key="4">
    <source>
        <dbReference type="ARBA" id="ARBA00022692"/>
    </source>
</evidence>
<keyword evidence="2" id="KW-0813">Transport</keyword>
<accession>A0A419DG67</accession>
<dbReference type="PANTHER" id="PTHR23517">
    <property type="entry name" value="RESISTANCE PROTEIN MDTM, PUTATIVE-RELATED-RELATED"/>
    <property type="match status" value="1"/>
</dbReference>
<proteinExistence type="predicted"/>
<feature type="transmembrane region" description="Helical" evidence="7">
    <location>
        <begin position="245"/>
        <end position="263"/>
    </location>
</feature>
<dbReference type="Pfam" id="PF07690">
    <property type="entry name" value="MFS_1"/>
    <property type="match status" value="1"/>
</dbReference>
<evidence type="ECO:0000256" key="7">
    <source>
        <dbReference type="SAM" id="Phobius"/>
    </source>
</evidence>
<feature type="transmembrane region" description="Helical" evidence="7">
    <location>
        <begin position="364"/>
        <end position="382"/>
    </location>
</feature>
<dbReference type="GO" id="GO:0022857">
    <property type="term" value="F:transmembrane transporter activity"/>
    <property type="evidence" value="ECO:0007669"/>
    <property type="project" value="InterPro"/>
</dbReference>
<keyword evidence="3" id="KW-1003">Cell membrane</keyword>
<keyword evidence="5 7" id="KW-1133">Transmembrane helix</keyword>
<name>A0A419DG67_9BACT</name>
<dbReference type="EMBL" id="QZJW01000005">
    <property type="protein sequence ID" value="RJO62072.1"/>
    <property type="molecule type" value="Genomic_DNA"/>
</dbReference>
<feature type="transmembrane region" description="Helical" evidence="7">
    <location>
        <begin position="49"/>
        <end position="70"/>
    </location>
</feature>
<evidence type="ECO:0000256" key="2">
    <source>
        <dbReference type="ARBA" id="ARBA00022448"/>
    </source>
</evidence>
<dbReference type="SUPFAM" id="SSF103473">
    <property type="entry name" value="MFS general substrate transporter"/>
    <property type="match status" value="1"/>
</dbReference>
<dbReference type="GO" id="GO:0005886">
    <property type="term" value="C:plasma membrane"/>
    <property type="evidence" value="ECO:0007669"/>
    <property type="project" value="UniProtKB-SubCell"/>
</dbReference>
<dbReference type="InterPro" id="IPR050171">
    <property type="entry name" value="MFS_Transporters"/>
</dbReference>
<comment type="caution">
    <text evidence="8">The sequence shown here is derived from an EMBL/GenBank/DDBJ whole genome shotgun (WGS) entry which is preliminary data.</text>
</comment>
<feature type="transmembrane region" description="Helical" evidence="7">
    <location>
        <begin position="82"/>
        <end position="101"/>
    </location>
</feature>
<keyword evidence="6 7" id="KW-0472">Membrane</keyword>
<protein>
    <submittedName>
        <fullName evidence="8">MFS transporter</fullName>
    </submittedName>
</protein>
<dbReference type="Proteomes" id="UP000285655">
    <property type="component" value="Unassembled WGS sequence"/>
</dbReference>
<dbReference type="AlphaFoldDB" id="A0A419DG67"/>
<evidence type="ECO:0000256" key="1">
    <source>
        <dbReference type="ARBA" id="ARBA00004651"/>
    </source>
</evidence>
<evidence type="ECO:0000256" key="3">
    <source>
        <dbReference type="ARBA" id="ARBA00022475"/>
    </source>
</evidence>
<dbReference type="InterPro" id="IPR036259">
    <property type="entry name" value="MFS_trans_sf"/>
</dbReference>
<feature type="transmembrane region" description="Helical" evidence="7">
    <location>
        <begin position="171"/>
        <end position="189"/>
    </location>
</feature>
<feature type="transmembrane region" description="Helical" evidence="7">
    <location>
        <begin position="145"/>
        <end position="165"/>
    </location>
</feature>
<comment type="subcellular location">
    <subcellularLocation>
        <location evidence="1">Cell membrane</location>
        <topology evidence="1">Multi-pass membrane protein</topology>
    </subcellularLocation>
</comment>
<sequence>MKYHFNYHLARGKEAELNEMYASISLRQFGLSIIAIFIPIYLYTLDYPIRTILLYFIGVNLFQLVVDFIIGHLVSRVGPKHVMITSYPLLAINLFMLVTLGLYGWPLWLLALSTALSLTTFWIPYHDDFSKAKHRKSAGREVGKFFILIEITGALGPVLGGVIAQKYGVEMGLMTAILIIMVATLPLFLKKNEIAKKRSFSLKNFSFKENYKDMIAYGGLSLEGMVGLLVWPFFLYLYIGNYVKVGSIVTISTIVVIALSIYMGKLIDKYEKDKVMKTGSVVTFFTALTRVGAISSGLAYAIGVVSTLSHITLFMPFYSEFYTHADDEPRIEYVTFMEMTVDIFRAGGLGILYMSTFFLDLRSVFMIGFALAAIGALLTMLITETKRKELGSVKVYKEISRVKA</sequence>
<organism evidence="8 9">
    <name type="scientific">candidate division WS5 bacterium</name>
    <dbReference type="NCBI Taxonomy" id="2093353"/>
    <lineage>
        <taxon>Bacteria</taxon>
        <taxon>candidate division WS5</taxon>
    </lineage>
</organism>
<keyword evidence="4 7" id="KW-0812">Transmembrane</keyword>
<gene>
    <name evidence="8" type="ORF">C4544_01060</name>
</gene>
<dbReference type="InterPro" id="IPR011701">
    <property type="entry name" value="MFS"/>
</dbReference>